<feature type="transmembrane region" description="Helical" evidence="9">
    <location>
        <begin position="38"/>
        <end position="59"/>
    </location>
</feature>
<dbReference type="EMBL" id="LNXV01000004">
    <property type="protein sequence ID" value="KTC86424.1"/>
    <property type="molecule type" value="Genomic_DNA"/>
</dbReference>
<feature type="domain" description="AprE-like long alpha-helical hairpin" evidence="11">
    <location>
        <begin position="115"/>
        <end position="191"/>
    </location>
</feature>
<feature type="coiled-coil region" evidence="10">
    <location>
        <begin position="169"/>
        <end position="256"/>
    </location>
</feature>
<keyword evidence="10" id="KW-0175">Coiled coil</keyword>
<sequence>MKWKNVFNKIFKRTTPSQEEEEFITDSKSALLNKSTPLAHGVLIITILLILSALIWAYFGEIEEITVGEGKVIPSSQIKNIQSLDGGIIEKIMIKEGDMVKKDQPLLELDDVRYKADFSQAFEKYLALSAMVARFNAEVNNQDTIIFPESLNKNPELKSREVNLFTARKKALQEQLNLLQHSHDLINQEIQMYIPLMQKGYASKIEYIRSVRAANEIKIQMENQKDKFREEALTNLNNHKAELSIVVEQLNSLRDKMVRTQLVSPVNGIVKKLNFVTMGGVVKPGDVIMEIVPLEDKLLIQAKIRPQDIGFVQLGQHATVKITAYDYSIYGGLSGKVEYISADAIKEEQLTPEARQDYYFLVHVRTDQNYLGNKQQKLYIMPGMTATVHIKTGEKTLLQYLLKPLIKAKQEALRER</sequence>
<comment type="caution">
    <text evidence="13">The sequence shown here is derived from an EMBL/GenBank/DDBJ whole genome shotgun (WGS) entry which is preliminary data.</text>
</comment>
<dbReference type="GO" id="GO:0009306">
    <property type="term" value="P:protein secretion"/>
    <property type="evidence" value="ECO:0007669"/>
    <property type="project" value="InterPro"/>
</dbReference>
<reference evidence="13 14" key="1">
    <citation type="submission" date="2015-11" db="EMBL/GenBank/DDBJ databases">
        <title>Genomic analysis of 38 Legionella species identifies large and diverse effector repertoires.</title>
        <authorList>
            <person name="Burstein D."/>
            <person name="Amaro F."/>
            <person name="Zusman T."/>
            <person name="Lifshitz Z."/>
            <person name="Cohen O."/>
            <person name="Gilbert J.A."/>
            <person name="Pupko T."/>
            <person name="Shuman H.A."/>
            <person name="Segal G."/>
        </authorList>
    </citation>
    <scope>NUCLEOTIDE SEQUENCE [LARGE SCALE GENOMIC DNA]</scope>
    <source>
        <strain evidence="13 14">ATCC 43878</strain>
    </source>
</reference>
<dbReference type="OrthoDB" id="9775513at2"/>
<dbReference type="PANTHER" id="PTHR30386">
    <property type="entry name" value="MEMBRANE FUSION SUBUNIT OF EMRAB-TOLC MULTIDRUG EFFLUX PUMP"/>
    <property type="match status" value="1"/>
</dbReference>
<dbReference type="Pfam" id="PF25994">
    <property type="entry name" value="HH_AprE"/>
    <property type="match status" value="1"/>
</dbReference>
<dbReference type="Gene3D" id="2.40.50.100">
    <property type="match status" value="1"/>
</dbReference>
<evidence type="ECO:0000256" key="4">
    <source>
        <dbReference type="ARBA" id="ARBA00022475"/>
    </source>
</evidence>
<gene>
    <name evidence="13" type="primary">lssD</name>
    <name evidence="13" type="ORF">Lbru_0365</name>
</gene>
<dbReference type="InterPro" id="IPR006144">
    <property type="entry name" value="Secretion_HlyD_CS"/>
</dbReference>
<evidence type="ECO:0000256" key="6">
    <source>
        <dbReference type="ARBA" id="ARBA00022692"/>
    </source>
</evidence>
<dbReference type="Pfam" id="PF26002">
    <property type="entry name" value="Beta-barrel_AprE"/>
    <property type="match status" value="1"/>
</dbReference>
<keyword evidence="5 9" id="KW-0997">Cell inner membrane</keyword>
<evidence type="ECO:0000313" key="14">
    <source>
        <dbReference type="Proteomes" id="UP000054742"/>
    </source>
</evidence>
<proteinExistence type="inferred from homology"/>
<organism evidence="13 14">
    <name type="scientific">Legionella brunensis</name>
    <dbReference type="NCBI Taxonomy" id="29422"/>
    <lineage>
        <taxon>Bacteria</taxon>
        <taxon>Pseudomonadati</taxon>
        <taxon>Pseudomonadota</taxon>
        <taxon>Gammaproteobacteria</taxon>
        <taxon>Legionellales</taxon>
        <taxon>Legionellaceae</taxon>
        <taxon>Legionella</taxon>
    </lineage>
</organism>
<dbReference type="Gene3D" id="2.40.30.170">
    <property type="match status" value="1"/>
</dbReference>
<feature type="domain" description="AprE-like beta-barrel" evidence="12">
    <location>
        <begin position="298"/>
        <end position="393"/>
    </location>
</feature>
<comment type="subcellular location">
    <subcellularLocation>
        <location evidence="1 9">Cell inner membrane</location>
        <topology evidence="1 9">Single-pass membrane protein</topology>
    </subcellularLocation>
</comment>
<dbReference type="GO" id="GO:0005886">
    <property type="term" value="C:plasma membrane"/>
    <property type="evidence" value="ECO:0007669"/>
    <property type="project" value="UniProtKB-SubCell"/>
</dbReference>
<dbReference type="SUPFAM" id="SSF111369">
    <property type="entry name" value="HlyD-like secretion proteins"/>
    <property type="match status" value="1"/>
</dbReference>
<dbReference type="RefSeq" id="WP_058440476.1">
    <property type="nucleotide sequence ID" value="NZ_CAAAHU010000020.1"/>
</dbReference>
<dbReference type="PATRIC" id="fig|29422.6.peg.380"/>
<dbReference type="PRINTS" id="PR01490">
    <property type="entry name" value="RTXTOXIND"/>
</dbReference>
<dbReference type="STRING" id="29422.Lbru_0365"/>
<protein>
    <recommendedName>
        <fullName evidence="9">Membrane fusion protein (MFP) family protein</fullName>
    </recommendedName>
</protein>
<accession>A0A0W0SSU5</accession>
<evidence type="ECO:0000256" key="2">
    <source>
        <dbReference type="ARBA" id="ARBA00009477"/>
    </source>
</evidence>
<dbReference type="Proteomes" id="UP000054742">
    <property type="component" value="Unassembled WGS sequence"/>
</dbReference>
<evidence type="ECO:0000256" key="9">
    <source>
        <dbReference type="RuleBase" id="RU365093"/>
    </source>
</evidence>
<evidence type="ECO:0000256" key="1">
    <source>
        <dbReference type="ARBA" id="ARBA00004377"/>
    </source>
</evidence>
<keyword evidence="3 9" id="KW-0813">Transport</keyword>
<dbReference type="InterPro" id="IPR058781">
    <property type="entry name" value="HH_AprE-like"/>
</dbReference>
<keyword evidence="14" id="KW-1185">Reference proteome</keyword>
<dbReference type="InterPro" id="IPR010129">
    <property type="entry name" value="T1SS_HlyD"/>
</dbReference>
<evidence type="ECO:0000256" key="8">
    <source>
        <dbReference type="ARBA" id="ARBA00023136"/>
    </source>
</evidence>
<keyword evidence="6 9" id="KW-0812">Transmembrane</keyword>
<evidence type="ECO:0000259" key="11">
    <source>
        <dbReference type="Pfam" id="PF25994"/>
    </source>
</evidence>
<dbReference type="PANTHER" id="PTHR30386:SF26">
    <property type="entry name" value="TRANSPORT PROTEIN COMB"/>
    <property type="match status" value="1"/>
</dbReference>
<dbReference type="NCBIfam" id="TIGR01843">
    <property type="entry name" value="type_I_hlyD"/>
    <property type="match status" value="1"/>
</dbReference>
<evidence type="ECO:0000256" key="10">
    <source>
        <dbReference type="SAM" id="Coils"/>
    </source>
</evidence>
<keyword evidence="8 9" id="KW-0472">Membrane</keyword>
<keyword evidence="4 9" id="KW-1003">Cell membrane</keyword>
<dbReference type="InterPro" id="IPR050739">
    <property type="entry name" value="MFP"/>
</dbReference>
<name>A0A0W0SSU5_9GAMM</name>
<evidence type="ECO:0000256" key="3">
    <source>
        <dbReference type="ARBA" id="ARBA00022448"/>
    </source>
</evidence>
<comment type="similarity">
    <text evidence="2 9">Belongs to the membrane fusion protein (MFP) (TC 8.A.1) family.</text>
</comment>
<evidence type="ECO:0000256" key="7">
    <source>
        <dbReference type="ARBA" id="ARBA00022989"/>
    </source>
</evidence>
<dbReference type="PROSITE" id="PS00543">
    <property type="entry name" value="HLYD_FAMILY"/>
    <property type="match status" value="1"/>
</dbReference>
<evidence type="ECO:0000313" key="13">
    <source>
        <dbReference type="EMBL" id="KTC86424.1"/>
    </source>
</evidence>
<dbReference type="InterPro" id="IPR058982">
    <property type="entry name" value="Beta-barrel_AprE"/>
</dbReference>
<evidence type="ECO:0000256" key="5">
    <source>
        <dbReference type="ARBA" id="ARBA00022519"/>
    </source>
</evidence>
<evidence type="ECO:0000259" key="12">
    <source>
        <dbReference type="Pfam" id="PF26002"/>
    </source>
</evidence>
<keyword evidence="7 9" id="KW-1133">Transmembrane helix</keyword>
<dbReference type="AlphaFoldDB" id="A0A0W0SSU5"/>